<comment type="subcellular location">
    <subcellularLocation>
        <location evidence="1">Nucleus</location>
    </subcellularLocation>
</comment>
<evidence type="ECO:0000256" key="4">
    <source>
        <dbReference type="ARBA" id="ARBA00023027"/>
    </source>
</evidence>
<dbReference type="WBParaSite" id="nRc.2.0.1.t40662-RA">
    <property type="protein sequence ID" value="nRc.2.0.1.t40662-RA"/>
    <property type="gene ID" value="nRc.2.0.1.g40662"/>
</dbReference>
<name>A0A915KP70_ROMCU</name>
<keyword evidence="2 6" id="KW-0328">Glycosyltransferase</keyword>
<evidence type="ECO:0000256" key="5">
    <source>
        <dbReference type="ARBA" id="ARBA00023242"/>
    </source>
</evidence>
<proteinExistence type="predicted"/>
<protein>
    <recommendedName>
        <fullName evidence="6">Poly [ADP-ribose] polymerase</fullName>
        <shortName evidence="6">PARP</shortName>
        <ecNumber evidence="6">2.4.2.-</ecNumber>
    </recommendedName>
</protein>
<accession>A0A915KP70</accession>
<dbReference type="InterPro" id="IPR052056">
    <property type="entry name" value="Mono-ARTD/PARP"/>
</dbReference>
<dbReference type="SUPFAM" id="SSF56399">
    <property type="entry name" value="ADP-ribosylation"/>
    <property type="match status" value="1"/>
</dbReference>
<feature type="domain" description="PARP catalytic" evidence="7">
    <location>
        <begin position="435"/>
        <end position="628"/>
    </location>
</feature>
<dbReference type="GO" id="GO:0005737">
    <property type="term" value="C:cytoplasm"/>
    <property type="evidence" value="ECO:0007669"/>
    <property type="project" value="TreeGrafter"/>
</dbReference>
<sequence>MIDSCKNWLESRKTPLVQKIDLVIFPGDEDCIQAFNEEYSARLEVDEMTIKKVNIGKLVVDIVYGDWMLQKTDAVVCPVTSEMDIQDSKVTRALAAAIGSKNFEQLMTNCFANYEKYPDNDIIVVESYMTLGASNILFVNASWSEDENSSQVFNDILDAADQMHFKNICIPLLSAGNLTVYVPTIEYVIRLDIIIYPGNEKMGTPDSCVNSNVAKLKCFDARGFGHNPERNDPLSVLKYARKSLDFLPVHTSKFSSPTEESLRLLLYGTEKQVLKAESHLARLCDDNWSQKIIRTNIVEQLGNCEINHLQNEARRINIDLEVYREEKELRIRGPNVEGFINSLRESLKRFVECVNCSNECVKWYRKSDEYPDWTPVEAGVFALESAFKCRNEYLFPLRDFESERNVTVDMKEMAVINETGSIIWTLKRKEKNDNIPLEWDWQPGDDIDDIGYNLVELDQYSKEYEMVRDAALSTDPETYIFKIERVENPVRYQQYALAKERVARNVAPGLPYERMLFHGTSPIHVPAICADCFDRSMAGVNGVLYGQGSYFHKDFAYSYQYGYGKTIFYCNILTGNYCVGNPNIKTAPEFDSKRRIRFDSTVNDATNPDIFVVYSDNHAYPSYLITCD</sequence>
<keyword evidence="5" id="KW-0539">Nucleus</keyword>
<reference evidence="9" key="1">
    <citation type="submission" date="2022-11" db="UniProtKB">
        <authorList>
            <consortium name="WormBaseParasite"/>
        </authorList>
    </citation>
    <scope>IDENTIFICATION</scope>
</reference>
<dbReference type="GO" id="GO:0003714">
    <property type="term" value="F:transcription corepressor activity"/>
    <property type="evidence" value="ECO:0007669"/>
    <property type="project" value="TreeGrafter"/>
</dbReference>
<dbReference type="GO" id="GO:0005634">
    <property type="term" value="C:nucleus"/>
    <property type="evidence" value="ECO:0007669"/>
    <property type="project" value="UniProtKB-SubCell"/>
</dbReference>
<evidence type="ECO:0000256" key="1">
    <source>
        <dbReference type="ARBA" id="ARBA00004123"/>
    </source>
</evidence>
<dbReference type="EC" id="2.4.2.-" evidence="6"/>
<dbReference type="Gene3D" id="3.40.220.10">
    <property type="entry name" value="Leucine Aminopeptidase, subunit E, domain 1"/>
    <property type="match status" value="1"/>
</dbReference>
<keyword evidence="3 6" id="KW-0808">Transferase</keyword>
<keyword evidence="4 6" id="KW-0520">NAD</keyword>
<dbReference type="PANTHER" id="PTHR14453">
    <property type="entry name" value="PARP/ZINC FINGER CCCH TYPE DOMAIN CONTAINING PROTEIN"/>
    <property type="match status" value="1"/>
</dbReference>
<dbReference type="InterPro" id="IPR012317">
    <property type="entry name" value="Poly(ADP-ribose)pol_cat_dom"/>
</dbReference>
<keyword evidence="8" id="KW-1185">Reference proteome</keyword>
<dbReference type="Proteomes" id="UP000887565">
    <property type="component" value="Unplaced"/>
</dbReference>
<evidence type="ECO:0000259" key="7">
    <source>
        <dbReference type="PROSITE" id="PS51059"/>
    </source>
</evidence>
<organism evidence="8 9">
    <name type="scientific">Romanomermis culicivorax</name>
    <name type="common">Nematode worm</name>
    <dbReference type="NCBI Taxonomy" id="13658"/>
    <lineage>
        <taxon>Eukaryota</taxon>
        <taxon>Metazoa</taxon>
        <taxon>Ecdysozoa</taxon>
        <taxon>Nematoda</taxon>
        <taxon>Enoplea</taxon>
        <taxon>Dorylaimia</taxon>
        <taxon>Mermithida</taxon>
        <taxon>Mermithoidea</taxon>
        <taxon>Mermithidae</taxon>
        <taxon>Romanomermis</taxon>
    </lineage>
</organism>
<evidence type="ECO:0000256" key="3">
    <source>
        <dbReference type="ARBA" id="ARBA00022679"/>
    </source>
</evidence>
<dbReference type="GO" id="GO:0003950">
    <property type="term" value="F:NAD+ poly-ADP-ribosyltransferase activity"/>
    <property type="evidence" value="ECO:0007669"/>
    <property type="project" value="UniProtKB-UniRule"/>
</dbReference>
<dbReference type="AlphaFoldDB" id="A0A915KP70"/>
<dbReference type="Pfam" id="PF00644">
    <property type="entry name" value="PARP"/>
    <property type="match status" value="1"/>
</dbReference>
<dbReference type="PANTHER" id="PTHR14453:SF67">
    <property type="entry name" value="POLY [ADP-RIBOSE] POLYMERASE"/>
    <property type="match status" value="1"/>
</dbReference>
<dbReference type="SUPFAM" id="SSF52949">
    <property type="entry name" value="Macro domain-like"/>
    <property type="match status" value="1"/>
</dbReference>
<dbReference type="GO" id="GO:0010629">
    <property type="term" value="P:negative regulation of gene expression"/>
    <property type="evidence" value="ECO:0007669"/>
    <property type="project" value="TreeGrafter"/>
</dbReference>
<evidence type="ECO:0000313" key="8">
    <source>
        <dbReference type="Proteomes" id="UP000887565"/>
    </source>
</evidence>
<dbReference type="InterPro" id="IPR043472">
    <property type="entry name" value="Macro_dom-like"/>
</dbReference>
<dbReference type="Gene3D" id="3.90.228.10">
    <property type="match status" value="1"/>
</dbReference>
<evidence type="ECO:0000256" key="2">
    <source>
        <dbReference type="ARBA" id="ARBA00022676"/>
    </source>
</evidence>
<evidence type="ECO:0000313" key="9">
    <source>
        <dbReference type="WBParaSite" id="nRc.2.0.1.t40662-RA"/>
    </source>
</evidence>
<evidence type="ECO:0000256" key="6">
    <source>
        <dbReference type="RuleBase" id="RU362114"/>
    </source>
</evidence>
<dbReference type="PROSITE" id="PS51059">
    <property type="entry name" value="PARP_CATALYTIC"/>
    <property type="match status" value="1"/>
</dbReference>